<feature type="domain" description="S5 DRBM" evidence="10">
    <location>
        <begin position="10"/>
        <end position="73"/>
    </location>
</feature>
<dbReference type="GO" id="GO:0006412">
    <property type="term" value="P:translation"/>
    <property type="evidence" value="ECO:0007669"/>
    <property type="project" value="UniProtKB-UniRule"/>
</dbReference>
<keyword evidence="12" id="KW-1185">Reference proteome</keyword>
<evidence type="ECO:0000256" key="7">
    <source>
        <dbReference type="ARBA" id="ARBA00062000"/>
    </source>
</evidence>
<sequence>MRIDPNQLELTERVVHVNRVAKVVKGGRRFSFSALVVVGDGQGHVGAGLGKAQEVPDAIRKGIEDAKKHLIEVPIRKTTIPHEALGHFGAGKVLIKPAPAGSGVIAGGPVRAVLELAGIKDIVTKSLGSNNPINMVHATIDALKQLKRPEEVARLRGKSLEEIL</sequence>
<keyword evidence="3 8" id="KW-0694">RNA-binding</keyword>
<reference evidence="12" key="1">
    <citation type="submission" date="2009-09" db="EMBL/GenBank/DDBJ databases">
        <title>The complete chromosome of Alicyclobacillus acidocaldarius subsp. acidocaldarius DSM 446.</title>
        <authorList>
            <consortium name="US DOE Joint Genome Institute (JGI-PGF)"/>
            <person name="Lucas S."/>
            <person name="Copeland A."/>
            <person name="Lapidus A."/>
            <person name="Glavina del Rio T."/>
            <person name="Dalin E."/>
            <person name="Tice H."/>
            <person name="Bruce D."/>
            <person name="Goodwin L."/>
            <person name="Pitluck S."/>
            <person name="Kyrpides N."/>
            <person name="Mavromatis K."/>
            <person name="Ivanova N."/>
            <person name="Ovchinnikova G."/>
            <person name="Chertkov O."/>
            <person name="Sims D."/>
            <person name="Brettin T."/>
            <person name="Detter J.C."/>
            <person name="Han C."/>
            <person name="Larimer F."/>
            <person name="Land M."/>
            <person name="Hauser L."/>
            <person name="Markowitz V."/>
            <person name="Cheng J.-F."/>
            <person name="Hugenholtz P."/>
            <person name="Woyke T."/>
            <person name="Wu D."/>
            <person name="Pukall R."/>
            <person name="Klenk H.-P."/>
            <person name="Eisen J.A."/>
        </authorList>
    </citation>
    <scope>NUCLEOTIDE SEQUENCE [LARGE SCALE GENOMIC DNA]</scope>
    <source>
        <strain evidence="12">ATCC 27009 / DSM 446 / BCRC 14685 / JCM 5260 / KCTC 1825 / NBRC 15652 / NCIMB 11725 / NRRL B-14509 / 104-IA</strain>
    </source>
</reference>
<evidence type="ECO:0000256" key="6">
    <source>
        <dbReference type="ARBA" id="ARBA00035255"/>
    </source>
</evidence>
<comment type="function">
    <text evidence="8">With S4 and S12 plays an important role in translational accuracy.</text>
</comment>
<evidence type="ECO:0000256" key="1">
    <source>
        <dbReference type="ARBA" id="ARBA00008945"/>
    </source>
</evidence>
<dbReference type="Pfam" id="PF00333">
    <property type="entry name" value="Ribosomal_S5"/>
    <property type="match status" value="1"/>
</dbReference>
<evidence type="ECO:0000256" key="5">
    <source>
        <dbReference type="ARBA" id="ARBA00023274"/>
    </source>
</evidence>
<dbReference type="InterPro" id="IPR005324">
    <property type="entry name" value="Ribosomal_uS5_C"/>
</dbReference>
<evidence type="ECO:0000256" key="3">
    <source>
        <dbReference type="ARBA" id="ARBA00022884"/>
    </source>
</evidence>
<dbReference type="InterPro" id="IPR000851">
    <property type="entry name" value="Ribosomal_uS5"/>
</dbReference>
<comment type="domain">
    <text evidence="8">The N-terminal domain interacts with the head of the 30S subunit; the C-terminal domain interacts with the body and contacts protein S4. The interaction surface between S4 and S5 is involved in control of translational fidelity.</text>
</comment>
<keyword evidence="5 8" id="KW-0687">Ribonucleoprotein</keyword>
<proteinExistence type="inferred from homology"/>
<evidence type="ECO:0000313" key="11">
    <source>
        <dbReference type="EMBL" id="ACV59698.1"/>
    </source>
</evidence>
<organism evidence="11 12">
    <name type="scientific">Alicyclobacillus acidocaldarius subsp. acidocaldarius (strain ATCC 27009 / DSM 446 / BCRC 14685 / JCM 5260 / KCTC 1825 / NBRC 15652 / NCIMB 11725 / NRRL B-14509 / 104-IA)</name>
    <name type="common">Bacillus acidocaldarius</name>
    <dbReference type="NCBI Taxonomy" id="521098"/>
    <lineage>
        <taxon>Bacteria</taxon>
        <taxon>Bacillati</taxon>
        <taxon>Bacillota</taxon>
        <taxon>Bacilli</taxon>
        <taxon>Bacillales</taxon>
        <taxon>Alicyclobacillaceae</taxon>
        <taxon>Alicyclobacillus</taxon>
    </lineage>
</organism>
<dbReference type="Proteomes" id="UP000001917">
    <property type="component" value="Chromosome"/>
</dbReference>
<dbReference type="SUPFAM" id="SSF54768">
    <property type="entry name" value="dsRNA-binding domain-like"/>
    <property type="match status" value="1"/>
</dbReference>
<dbReference type="KEGG" id="aac:Aaci_2694"/>
<protein>
    <recommendedName>
        <fullName evidence="6 8">Small ribosomal subunit protein uS5</fullName>
    </recommendedName>
</protein>
<evidence type="ECO:0000259" key="10">
    <source>
        <dbReference type="PROSITE" id="PS50881"/>
    </source>
</evidence>
<gene>
    <name evidence="8" type="primary">rpsE</name>
    <name evidence="11" type="ordered locus">Aaci_2694</name>
</gene>
<keyword evidence="4 8" id="KW-0689">Ribosomal protein</keyword>
<dbReference type="STRING" id="521098.Aaci_2694"/>
<dbReference type="GO" id="GO:0003735">
    <property type="term" value="F:structural constituent of ribosome"/>
    <property type="evidence" value="ECO:0007669"/>
    <property type="project" value="UniProtKB-UniRule"/>
</dbReference>
<dbReference type="InterPro" id="IPR005712">
    <property type="entry name" value="Ribosomal_uS5_bac-type"/>
</dbReference>
<dbReference type="GO" id="GO:0005737">
    <property type="term" value="C:cytoplasm"/>
    <property type="evidence" value="ECO:0007669"/>
    <property type="project" value="UniProtKB-ARBA"/>
</dbReference>
<dbReference type="InterPro" id="IPR014721">
    <property type="entry name" value="Ribsml_uS5_D2-typ_fold_subgr"/>
</dbReference>
<dbReference type="SUPFAM" id="SSF54211">
    <property type="entry name" value="Ribosomal protein S5 domain 2-like"/>
    <property type="match status" value="1"/>
</dbReference>
<reference evidence="11 12" key="2">
    <citation type="journal article" date="2010" name="Stand. Genomic Sci.">
        <title>Complete genome sequence of Alicyclobacillus acidocaldarius type strain (104-IA).</title>
        <authorList>
            <person name="Mavromatis K."/>
            <person name="Sikorski J."/>
            <person name="Lapidus A."/>
            <person name="Glavina Del Rio T."/>
            <person name="Copeland A."/>
            <person name="Tice H."/>
            <person name="Cheng J.F."/>
            <person name="Lucas S."/>
            <person name="Chen F."/>
            <person name="Nolan M."/>
            <person name="Bruce D."/>
            <person name="Goodwin L."/>
            <person name="Pitluck S."/>
            <person name="Ivanova N."/>
            <person name="Ovchinnikova G."/>
            <person name="Pati A."/>
            <person name="Chen A."/>
            <person name="Palaniappan K."/>
            <person name="Land M."/>
            <person name="Hauser L."/>
            <person name="Chang Y.J."/>
            <person name="Jeffries C.D."/>
            <person name="Chain P."/>
            <person name="Meincke L."/>
            <person name="Sims D."/>
            <person name="Chertkov O."/>
            <person name="Han C."/>
            <person name="Brettin T."/>
            <person name="Detter J.C."/>
            <person name="Wahrenburg C."/>
            <person name="Rohde M."/>
            <person name="Pukall R."/>
            <person name="Goker M."/>
            <person name="Bristow J."/>
            <person name="Eisen J.A."/>
            <person name="Markowitz V."/>
            <person name="Hugenholtz P."/>
            <person name="Klenk H.P."/>
            <person name="Kyrpides N.C."/>
        </authorList>
    </citation>
    <scope>NUCLEOTIDE SEQUENCE [LARGE SCALE GENOMIC DNA]</scope>
    <source>
        <strain evidence="12">ATCC 27009 / DSM 446 / BCRC 14685 / JCM 5260 / KCTC 1825 / NBRC 15652 / NCIMB 11725 / NRRL B-14509 / 104-IA</strain>
    </source>
</reference>
<dbReference type="NCBIfam" id="TIGR01021">
    <property type="entry name" value="rpsE_bact"/>
    <property type="match status" value="1"/>
</dbReference>
<dbReference type="GO" id="GO:0015935">
    <property type="term" value="C:small ribosomal subunit"/>
    <property type="evidence" value="ECO:0007669"/>
    <property type="project" value="InterPro"/>
</dbReference>
<dbReference type="InterPro" id="IPR020568">
    <property type="entry name" value="Ribosomal_Su5_D2-typ_SF"/>
</dbReference>
<dbReference type="HAMAP" id="MF_01307_B">
    <property type="entry name" value="Ribosomal_uS5_B"/>
    <property type="match status" value="1"/>
</dbReference>
<keyword evidence="2 8" id="KW-0699">rRNA-binding</keyword>
<evidence type="ECO:0000256" key="9">
    <source>
        <dbReference type="RuleBase" id="RU003823"/>
    </source>
</evidence>
<comment type="function">
    <text evidence="8">Located at the back of the 30S subunit body where it stabilizes the conformation of the head with respect to the body.</text>
</comment>
<dbReference type="GO" id="GO:0042254">
    <property type="term" value="P:ribosome biogenesis"/>
    <property type="evidence" value="ECO:0007669"/>
    <property type="project" value="UniProtKB-ARBA"/>
</dbReference>
<name>C8WTV6_ALIAD</name>
<dbReference type="EMBL" id="CP001727">
    <property type="protein sequence ID" value="ACV59698.1"/>
    <property type="molecule type" value="Genomic_DNA"/>
</dbReference>
<evidence type="ECO:0000313" key="12">
    <source>
        <dbReference type="Proteomes" id="UP000001917"/>
    </source>
</evidence>
<dbReference type="AlphaFoldDB" id="C8WTV6"/>
<dbReference type="InterPro" id="IPR018192">
    <property type="entry name" value="Ribosomal_uS5_N_CS"/>
</dbReference>
<evidence type="ECO:0000256" key="4">
    <source>
        <dbReference type="ARBA" id="ARBA00022980"/>
    </source>
</evidence>
<dbReference type="FunFam" id="3.30.160.20:FF:000001">
    <property type="entry name" value="30S ribosomal protein S5"/>
    <property type="match status" value="1"/>
</dbReference>
<comment type="subunit">
    <text evidence="7 8">Part of the 30S ribosomal subunit. Contacts proteins S4 and S8.</text>
</comment>
<dbReference type="eggNOG" id="COG0098">
    <property type="taxonomic scope" value="Bacteria"/>
</dbReference>
<dbReference type="FunFam" id="3.30.230.10:FF:000002">
    <property type="entry name" value="30S ribosomal protein S5"/>
    <property type="match status" value="1"/>
</dbReference>
<accession>C8WTV6</accession>
<dbReference type="InterPro" id="IPR013810">
    <property type="entry name" value="Ribosomal_uS5_N"/>
</dbReference>
<dbReference type="Pfam" id="PF03719">
    <property type="entry name" value="Ribosomal_S5_C"/>
    <property type="match status" value="1"/>
</dbReference>
<dbReference type="GO" id="GO:0019843">
    <property type="term" value="F:rRNA binding"/>
    <property type="evidence" value="ECO:0007669"/>
    <property type="project" value="UniProtKB-UniRule"/>
</dbReference>
<dbReference type="RefSeq" id="WP_008339760.1">
    <property type="nucleotide sequence ID" value="NC_013205.1"/>
</dbReference>
<comment type="similarity">
    <text evidence="1 8 9">Belongs to the universal ribosomal protein uS5 family.</text>
</comment>
<dbReference type="PROSITE" id="PS50881">
    <property type="entry name" value="S5_DSRBD"/>
    <property type="match status" value="1"/>
</dbReference>
<dbReference type="PANTHER" id="PTHR48277:SF1">
    <property type="entry name" value="MITOCHONDRIAL RIBOSOMAL PROTEIN S5"/>
    <property type="match status" value="1"/>
</dbReference>
<dbReference type="HOGENOM" id="CLU_065898_2_2_9"/>
<dbReference type="PANTHER" id="PTHR48277">
    <property type="entry name" value="MITOCHONDRIAL RIBOSOMAL PROTEIN S5"/>
    <property type="match status" value="1"/>
</dbReference>
<dbReference type="Gene3D" id="3.30.230.10">
    <property type="match status" value="1"/>
</dbReference>
<evidence type="ECO:0000256" key="8">
    <source>
        <dbReference type="HAMAP-Rule" id="MF_01307"/>
    </source>
</evidence>
<dbReference type="Gene3D" id="3.30.160.20">
    <property type="match status" value="1"/>
</dbReference>
<dbReference type="PROSITE" id="PS00585">
    <property type="entry name" value="RIBOSOMAL_S5"/>
    <property type="match status" value="1"/>
</dbReference>
<evidence type="ECO:0000256" key="2">
    <source>
        <dbReference type="ARBA" id="ARBA00022730"/>
    </source>
</evidence>